<dbReference type="GO" id="GO:0055085">
    <property type="term" value="P:transmembrane transport"/>
    <property type="evidence" value="ECO:0007669"/>
    <property type="project" value="InterPro"/>
</dbReference>
<dbReference type="GO" id="GO:0005886">
    <property type="term" value="C:plasma membrane"/>
    <property type="evidence" value="ECO:0007669"/>
    <property type="project" value="UniProtKB-SubCell"/>
</dbReference>
<evidence type="ECO:0000256" key="6">
    <source>
        <dbReference type="ARBA" id="ARBA00023136"/>
    </source>
</evidence>
<keyword evidence="3" id="KW-1003">Cell membrane</keyword>
<dbReference type="InterPro" id="IPR025966">
    <property type="entry name" value="OppC_N"/>
</dbReference>
<dbReference type="InterPro" id="IPR050366">
    <property type="entry name" value="BP-dependent_transpt_permease"/>
</dbReference>
<dbReference type="SUPFAM" id="SSF161098">
    <property type="entry name" value="MetI-like"/>
    <property type="match status" value="1"/>
</dbReference>
<evidence type="ECO:0000256" key="7">
    <source>
        <dbReference type="RuleBase" id="RU363032"/>
    </source>
</evidence>
<accession>A0A7T7XM74</accession>
<evidence type="ECO:0000256" key="1">
    <source>
        <dbReference type="ARBA" id="ARBA00004651"/>
    </source>
</evidence>
<evidence type="ECO:0000256" key="4">
    <source>
        <dbReference type="ARBA" id="ARBA00022692"/>
    </source>
</evidence>
<gene>
    <name evidence="9" type="ORF">JFL75_18145</name>
</gene>
<keyword evidence="5 7" id="KW-1133">Transmembrane helix</keyword>
<evidence type="ECO:0000256" key="5">
    <source>
        <dbReference type="ARBA" id="ARBA00022989"/>
    </source>
</evidence>
<evidence type="ECO:0000313" key="10">
    <source>
        <dbReference type="Proteomes" id="UP000595917"/>
    </source>
</evidence>
<dbReference type="EMBL" id="CP067089">
    <property type="protein sequence ID" value="QQO08828.1"/>
    <property type="molecule type" value="Genomic_DNA"/>
</dbReference>
<dbReference type="Proteomes" id="UP000595917">
    <property type="component" value="Chromosome"/>
</dbReference>
<dbReference type="PANTHER" id="PTHR43386">
    <property type="entry name" value="OLIGOPEPTIDE TRANSPORT SYSTEM PERMEASE PROTEIN APPC"/>
    <property type="match status" value="1"/>
</dbReference>
<dbReference type="AlphaFoldDB" id="A0A7T7XM74"/>
<proteinExistence type="inferred from homology"/>
<organism evidence="9 10">
    <name type="scientific">Breznakiella homolactica</name>
    <dbReference type="NCBI Taxonomy" id="2798577"/>
    <lineage>
        <taxon>Bacteria</taxon>
        <taxon>Pseudomonadati</taxon>
        <taxon>Spirochaetota</taxon>
        <taxon>Spirochaetia</taxon>
        <taxon>Spirochaetales</taxon>
        <taxon>Breznakiellaceae</taxon>
        <taxon>Breznakiella</taxon>
    </lineage>
</organism>
<dbReference type="InterPro" id="IPR000515">
    <property type="entry name" value="MetI-like"/>
</dbReference>
<feature type="transmembrane region" description="Helical" evidence="7">
    <location>
        <begin position="257"/>
        <end position="283"/>
    </location>
</feature>
<name>A0A7T7XM74_9SPIR</name>
<protein>
    <submittedName>
        <fullName evidence="9">ABC transporter permease</fullName>
    </submittedName>
</protein>
<feature type="transmembrane region" description="Helical" evidence="7">
    <location>
        <begin position="29"/>
        <end position="50"/>
    </location>
</feature>
<feature type="transmembrane region" description="Helical" evidence="7">
    <location>
        <begin position="212"/>
        <end position="237"/>
    </location>
</feature>
<dbReference type="KEGG" id="bhc:JFL75_18145"/>
<evidence type="ECO:0000256" key="2">
    <source>
        <dbReference type="ARBA" id="ARBA00022448"/>
    </source>
</evidence>
<keyword evidence="2 7" id="KW-0813">Transport</keyword>
<evidence type="ECO:0000313" key="9">
    <source>
        <dbReference type="EMBL" id="QQO08828.1"/>
    </source>
</evidence>
<keyword evidence="10" id="KW-1185">Reference proteome</keyword>
<dbReference type="Pfam" id="PF00528">
    <property type="entry name" value="BPD_transp_1"/>
    <property type="match status" value="1"/>
</dbReference>
<feature type="transmembrane region" description="Helical" evidence="7">
    <location>
        <begin position="96"/>
        <end position="120"/>
    </location>
</feature>
<sequence>MSDKSDAMGKKKDTSQWGLILARYKRNKLAIVGLVILSFIVIAIVSAPLYIDYEDVITQDIPNRFSTPSFSHIFGTDALGRDLLARIIYGGRISLFSGIVAVGVGLSIGLVAGGTAGYFGGVLDTIIMRLSDVLQACPNLLLSMAVCIALGDGTFTLAFAIAVTEIPRFTRLTRVSVLTLRSQEFVEAAKCCGTSNFRIIAKHILPNGIGPVIIAATFAIGGAILSIAALGFMGIGVSPPTPEWGTILSENRQFVRHFPHLGIIPGVMIGLTVACANFIGDGLRDALDPKMKR</sequence>
<feature type="transmembrane region" description="Helical" evidence="7">
    <location>
        <begin position="140"/>
        <end position="164"/>
    </location>
</feature>
<dbReference type="RefSeq" id="WP_215626134.1">
    <property type="nucleotide sequence ID" value="NZ_CP067089.2"/>
</dbReference>
<dbReference type="PANTHER" id="PTHR43386:SF1">
    <property type="entry name" value="D,D-DIPEPTIDE TRANSPORT SYSTEM PERMEASE PROTEIN DDPC-RELATED"/>
    <property type="match status" value="1"/>
</dbReference>
<dbReference type="InterPro" id="IPR035906">
    <property type="entry name" value="MetI-like_sf"/>
</dbReference>
<evidence type="ECO:0000256" key="3">
    <source>
        <dbReference type="ARBA" id="ARBA00022475"/>
    </source>
</evidence>
<reference evidence="9" key="1">
    <citation type="submission" date="2021-01" db="EMBL/GenBank/DDBJ databases">
        <title>Description of Breznakiella homolactica.</title>
        <authorList>
            <person name="Song Y."/>
            <person name="Brune A."/>
        </authorList>
    </citation>
    <scope>NUCLEOTIDE SEQUENCE</scope>
    <source>
        <strain evidence="9">RmG30</strain>
    </source>
</reference>
<comment type="subcellular location">
    <subcellularLocation>
        <location evidence="1 7">Cell membrane</location>
        <topology evidence="1 7">Multi-pass membrane protein</topology>
    </subcellularLocation>
</comment>
<keyword evidence="4 7" id="KW-0812">Transmembrane</keyword>
<dbReference type="Pfam" id="PF12911">
    <property type="entry name" value="OppC_N"/>
    <property type="match status" value="1"/>
</dbReference>
<dbReference type="CDD" id="cd06261">
    <property type="entry name" value="TM_PBP2"/>
    <property type="match status" value="1"/>
</dbReference>
<dbReference type="PROSITE" id="PS50928">
    <property type="entry name" value="ABC_TM1"/>
    <property type="match status" value="1"/>
</dbReference>
<dbReference type="Gene3D" id="1.10.3720.10">
    <property type="entry name" value="MetI-like"/>
    <property type="match status" value="1"/>
</dbReference>
<evidence type="ECO:0000259" key="8">
    <source>
        <dbReference type="PROSITE" id="PS50928"/>
    </source>
</evidence>
<comment type="similarity">
    <text evidence="7">Belongs to the binding-protein-dependent transport system permease family.</text>
</comment>
<feature type="domain" description="ABC transmembrane type-1" evidence="8">
    <location>
        <begin position="91"/>
        <end position="280"/>
    </location>
</feature>
<keyword evidence="6 7" id="KW-0472">Membrane</keyword>